<protein>
    <submittedName>
        <fullName evidence="16">Penicillin-binding protein 2</fullName>
    </submittedName>
</protein>
<keyword evidence="5" id="KW-0997">Cell inner membrane</keyword>
<keyword evidence="8" id="KW-0378">Hydrolase</keyword>
<organism evidence="16 17">
    <name type="scientific">Pedococcus ginsenosidimutans</name>
    <dbReference type="NCBI Taxonomy" id="490570"/>
    <lineage>
        <taxon>Bacteria</taxon>
        <taxon>Bacillati</taxon>
        <taxon>Actinomycetota</taxon>
        <taxon>Actinomycetes</taxon>
        <taxon>Micrococcales</taxon>
        <taxon>Intrasporangiaceae</taxon>
        <taxon>Pedococcus</taxon>
    </lineage>
</organism>
<evidence type="ECO:0000259" key="15">
    <source>
        <dbReference type="Pfam" id="PF03717"/>
    </source>
</evidence>
<evidence type="ECO:0000313" key="17">
    <source>
        <dbReference type="Proteomes" id="UP001500556"/>
    </source>
</evidence>
<keyword evidence="7" id="KW-0812">Transmembrane</keyword>
<gene>
    <name evidence="16" type="primary">mrdA</name>
    <name evidence="16" type="ORF">GCM10025782_35280</name>
</gene>
<dbReference type="Proteomes" id="UP001500556">
    <property type="component" value="Unassembled WGS sequence"/>
</dbReference>
<dbReference type="Pfam" id="PF03717">
    <property type="entry name" value="PBP_dimer"/>
    <property type="match status" value="1"/>
</dbReference>
<accession>A0ABP8YPL5</accession>
<evidence type="ECO:0000256" key="9">
    <source>
        <dbReference type="ARBA" id="ARBA00022960"/>
    </source>
</evidence>
<reference evidence="17" key="1">
    <citation type="journal article" date="2019" name="Int. J. Syst. Evol. Microbiol.">
        <title>The Global Catalogue of Microorganisms (GCM) 10K type strain sequencing project: providing services to taxonomists for standard genome sequencing and annotation.</title>
        <authorList>
            <consortium name="The Broad Institute Genomics Platform"/>
            <consortium name="The Broad Institute Genome Sequencing Center for Infectious Disease"/>
            <person name="Wu L."/>
            <person name="Ma J."/>
        </authorList>
    </citation>
    <scope>NUCLEOTIDE SEQUENCE [LARGE SCALE GENOMIC DNA]</scope>
    <source>
        <strain evidence="17">JCM 18961</strain>
    </source>
</reference>
<keyword evidence="9" id="KW-0133">Cell shape</keyword>
<evidence type="ECO:0000256" key="10">
    <source>
        <dbReference type="ARBA" id="ARBA00022984"/>
    </source>
</evidence>
<keyword evidence="10" id="KW-0573">Peptidoglycan synthesis</keyword>
<evidence type="ECO:0000256" key="7">
    <source>
        <dbReference type="ARBA" id="ARBA00022692"/>
    </source>
</evidence>
<evidence type="ECO:0000256" key="8">
    <source>
        <dbReference type="ARBA" id="ARBA00022801"/>
    </source>
</evidence>
<keyword evidence="4" id="KW-1003">Cell membrane</keyword>
<feature type="domain" description="Penicillin-binding protein transpeptidase" evidence="14">
    <location>
        <begin position="299"/>
        <end position="671"/>
    </location>
</feature>
<dbReference type="InterPro" id="IPR050515">
    <property type="entry name" value="Beta-lactam/transpept"/>
</dbReference>
<evidence type="ECO:0000259" key="14">
    <source>
        <dbReference type="Pfam" id="PF00905"/>
    </source>
</evidence>
<keyword evidence="17" id="KW-1185">Reference proteome</keyword>
<keyword evidence="12" id="KW-0472">Membrane</keyword>
<evidence type="ECO:0000256" key="5">
    <source>
        <dbReference type="ARBA" id="ARBA00022519"/>
    </source>
</evidence>
<dbReference type="SUPFAM" id="SSF56601">
    <property type="entry name" value="beta-lactamase/transpeptidase-like"/>
    <property type="match status" value="1"/>
</dbReference>
<dbReference type="InterPro" id="IPR001460">
    <property type="entry name" value="PCN-bd_Tpept"/>
</dbReference>
<evidence type="ECO:0000313" key="16">
    <source>
        <dbReference type="EMBL" id="GAA4732878.1"/>
    </source>
</evidence>
<keyword evidence="6" id="KW-0645">Protease</keyword>
<dbReference type="Gene3D" id="3.40.710.10">
    <property type="entry name" value="DD-peptidase/beta-lactamase superfamily"/>
    <property type="match status" value="1"/>
</dbReference>
<comment type="subcellular location">
    <subcellularLocation>
        <location evidence="2">Cell membrane</location>
    </subcellularLocation>
    <subcellularLocation>
        <location evidence="1">Membrane</location>
        <topology evidence="1">Single-pass membrane protein</topology>
    </subcellularLocation>
</comment>
<keyword evidence="11" id="KW-1133">Transmembrane helix</keyword>
<evidence type="ECO:0000256" key="2">
    <source>
        <dbReference type="ARBA" id="ARBA00004236"/>
    </source>
</evidence>
<comment type="caution">
    <text evidence="16">The sequence shown here is derived from an EMBL/GenBank/DDBJ whole genome shotgun (WGS) entry which is preliminary data.</text>
</comment>
<dbReference type="InterPro" id="IPR036138">
    <property type="entry name" value="PBP_dimer_sf"/>
</dbReference>
<dbReference type="RefSeq" id="WP_345505179.1">
    <property type="nucleotide sequence ID" value="NZ_BAABLO010000013.1"/>
</dbReference>
<evidence type="ECO:0000256" key="6">
    <source>
        <dbReference type="ARBA" id="ARBA00022670"/>
    </source>
</evidence>
<evidence type="ECO:0000256" key="11">
    <source>
        <dbReference type="ARBA" id="ARBA00022989"/>
    </source>
</evidence>
<dbReference type="NCBIfam" id="TIGR03423">
    <property type="entry name" value="pbp2_mrdA"/>
    <property type="match status" value="1"/>
</dbReference>
<dbReference type="PANTHER" id="PTHR30627">
    <property type="entry name" value="PEPTIDOGLYCAN D,D-TRANSPEPTIDASE"/>
    <property type="match status" value="1"/>
</dbReference>
<dbReference type="PANTHER" id="PTHR30627:SF2">
    <property type="entry name" value="PEPTIDOGLYCAN D,D-TRANSPEPTIDASE MRDA"/>
    <property type="match status" value="1"/>
</dbReference>
<dbReference type="InterPro" id="IPR012338">
    <property type="entry name" value="Beta-lactam/transpept-like"/>
</dbReference>
<evidence type="ECO:0000256" key="13">
    <source>
        <dbReference type="ARBA" id="ARBA00023316"/>
    </source>
</evidence>
<evidence type="ECO:0000256" key="12">
    <source>
        <dbReference type="ARBA" id="ARBA00023136"/>
    </source>
</evidence>
<name>A0ABP8YPL5_9MICO</name>
<dbReference type="InterPro" id="IPR017790">
    <property type="entry name" value="Penicillin-binding_protein_2"/>
</dbReference>
<dbReference type="SUPFAM" id="SSF56519">
    <property type="entry name" value="Penicillin binding protein dimerisation domain"/>
    <property type="match status" value="1"/>
</dbReference>
<proteinExistence type="inferred from homology"/>
<keyword evidence="13" id="KW-0961">Cell wall biogenesis/degradation</keyword>
<evidence type="ECO:0000256" key="1">
    <source>
        <dbReference type="ARBA" id="ARBA00004167"/>
    </source>
</evidence>
<dbReference type="Pfam" id="PF00905">
    <property type="entry name" value="Transpeptidase"/>
    <property type="match status" value="1"/>
</dbReference>
<comment type="similarity">
    <text evidence="3">Belongs to the transpeptidase family.</text>
</comment>
<dbReference type="EMBL" id="BAABLO010000013">
    <property type="protein sequence ID" value="GAA4732878.1"/>
    <property type="molecule type" value="Genomic_DNA"/>
</dbReference>
<sequence length="681" mass="70702">MVRPQPPALAVGGTLRRPDQHLARVWVFGLVALSLMGTLLGRLGQVQVGDHEDYARAATTVNTRTVVEAAVRGRILDRHGTPLVDNTTETVVTVSRKVLADAPDGGHALVARVAAALHLPVAQLWGRTQLCGTPGAPAAPVCWGGSAYVPVPLVTGADPRLALGLLERPDLFPGVAVVALPVRDYPAVASVNAAHVLGYLGRSDAEEVARSGGLVGDLDLVGRAGLEEQYDAQLRGVPGRETVAVDPRGVATSVVSSTPAVPGSDLVTNLDARVQAGAERALRDAAAAAHRRGLAADSGAAVVLDVRTGAVVAAASYPAYDPRVWTGGISTRDLAGLTDAAAGTPLVSRVTAGAYPPASTFKVVSLPAAVAAGNSLRGTYDCSSSYTIGTRRFANFESRAYGPISLRKGIVVSCDTIFYDFAYRSWLAQGGLSARTDAADPFVAAATGFGLGSRTGVDLPDEQAGRIPDRAWKLRTWEATRADTCARARSGYPEVATKDPGRAAYLEQLAVENCRTGFQFRAGDAANFAIGQGDTTVTPLQMARVYAAIANGGTLVTPRVAAGFEAPGGRLQPLPAPLTSRVQLPAGTLAFLHDALQGVVEEGTAKEAFRGFPLRQWPVAGKTGTAEVFGAQDTSWFVSYAPANRPRYAVAVVVAQGGTGATTAAPAAREIHDVLRTLPSP</sequence>
<dbReference type="InterPro" id="IPR005311">
    <property type="entry name" value="PBP_dimer"/>
</dbReference>
<evidence type="ECO:0000256" key="3">
    <source>
        <dbReference type="ARBA" id="ARBA00007171"/>
    </source>
</evidence>
<feature type="domain" description="Penicillin-binding protein dimerisation" evidence="15">
    <location>
        <begin position="69"/>
        <end position="253"/>
    </location>
</feature>
<evidence type="ECO:0000256" key="4">
    <source>
        <dbReference type="ARBA" id="ARBA00022475"/>
    </source>
</evidence>
<dbReference type="Gene3D" id="3.90.1310.10">
    <property type="entry name" value="Penicillin-binding protein 2a (Domain 2)"/>
    <property type="match status" value="1"/>
</dbReference>